<dbReference type="Gramene" id="BGIOSGA037413-TA">
    <property type="protein sequence ID" value="BGIOSGA037413-PA"/>
    <property type="gene ID" value="BGIOSGA037413"/>
</dbReference>
<keyword evidence="3" id="KW-1185">Reference proteome</keyword>
<feature type="compositionally biased region" description="Polar residues" evidence="1">
    <location>
        <begin position="100"/>
        <end position="109"/>
    </location>
</feature>
<dbReference type="AlphaFoldDB" id="B8BPQ6"/>
<feature type="compositionally biased region" description="Basic and acidic residues" evidence="1">
    <location>
        <begin position="9"/>
        <end position="23"/>
    </location>
</feature>
<feature type="region of interest" description="Disordered" evidence="1">
    <location>
        <begin position="86"/>
        <end position="150"/>
    </location>
</feature>
<feature type="region of interest" description="Disordered" evidence="1">
    <location>
        <begin position="1"/>
        <end position="56"/>
    </location>
</feature>
<proteinExistence type="predicted"/>
<dbReference type="STRING" id="39946.B8BPQ6"/>
<dbReference type="Proteomes" id="UP000007015">
    <property type="component" value="Chromosome 12"/>
</dbReference>
<reference evidence="2 3" key="1">
    <citation type="journal article" date="2005" name="PLoS Biol.">
        <title>The genomes of Oryza sativa: a history of duplications.</title>
        <authorList>
            <person name="Yu J."/>
            <person name="Wang J."/>
            <person name="Lin W."/>
            <person name="Li S."/>
            <person name="Li H."/>
            <person name="Zhou J."/>
            <person name="Ni P."/>
            <person name="Dong W."/>
            <person name="Hu S."/>
            <person name="Zeng C."/>
            <person name="Zhang J."/>
            <person name="Zhang Y."/>
            <person name="Li R."/>
            <person name="Xu Z."/>
            <person name="Li S."/>
            <person name="Li X."/>
            <person name="Zheng H."/>
            <person name="Cong L."/>
            <person name="Lin L."/>
            <person name="Yin J."/>
            <person name="Geng J."/>
            <person name="Li G."/>
            <person name="Shi J."/>
            <person name="Liu J."/>
            <person name="Lv H."/>
            <person name="Li J."/>
            <person name="Wang J."/>
            <person name="Deng Y."/>
            <person name="Ran L."/>
            <person name="Shi X."/>
            <person name="Wang X."/>
            <person name="Wu Q."/>
            <person name="Li C."/>
            <person name="Ren X."/>
            <person name="Wang J."/>
            <person name="Wang X."/>
            <person name="Li D."/>
            <person name="Liu D."/>
            <person name="Zhang X."/>
            <person name="Ji Z."/>
            <person name="Zhao W."/>
            <person name="Sun Y."/>
            <person name="Zhang Z."/>
            <person name="Bao J."/>
            <person name="Han Y."/>
            <person name="Dong L."/>
            <person name="Ji J."/>
            <person name="Chen P."/>
            <person name="Wu S."/>
            <person name="Liu J."/>
            <person name="Xiao Y."/>
            <person name="Bu D."/>
            <person name="Tan J."/>
            <person name="Yang L."/>
            <person name="Ye C."/>
            <person name="Zhang J."/>
            <person name="Xu J."/>
            <person name="Zhou Y."/>
            <person name="Yu Y."/>
            <person name="Zhang B."/>
            <person name="Zhuang S."/>
            <person name="Wei H."/>
            <person name="Liu B."/>
            <person name="Lei M."/>
            <person name="Yu H."/>
            <person name="Li Y."/>
            <person name="Xu H."/>
            <person name="Wei S."/>
            <person name="He X."/>
            <person name="Fang L."/>
            <person name="Zhang Z."/>
            <person name="Zhang Y."/>
            <person name="Huang X."/>
            <person name="Su Z."/>
            <person name="Tong W."/>
            <person name="Li J."/>
            <person name="Tong Z."/>
            <person name="Li S."/>
            <person name="Ye J."/>
            <person name="Wang L."/>
            <person name="Fang L."/>
            <person name="Lei T."/>
            <person name="Chen C."/>
            <person name="Chen H."/>
            <person name="Xu Z."/>
            <person name="Li H."/>
            <person name="Huang H."/>
            <person name="Zhang F."/>
            <person name="Xu H."/>
            <person name="Li N."/>
            <person name="Zhao C."/>
            <person name="Li S."/>
            <person name="Dong L."/>
            <person name="Huang Y."/>
            <person name="Li L."/>
            <person name="Xi Y."/>
            <person name="Qi Q."/>
            <person name="Li W."/>
            <person name="Zhang B."/>
            <person name="Hu W."/>
            <person name="Zhang Y."/>
            <person name="Tian X."/>
            <person name="Jiao Y."/>
            <person name="Liang X."/>
            <person name="Jin J."/>
            <person name="Gao L."/>
            <person name="Zheng W."/>
            <person name="Hao B."/>
            <person name="Liu S."/>
            <person name="Wang W."/>
            <person name="Yuan L."/>
            <person name="Cao M."/>
            <person name="McDermott J."/>
            <person name="Samudrala R."/>
            <person name="Wang J."/>
            <person name="Wong G.K."/>
            <person name="Yang H."/>
        </authorList>
    </citation>
    <scope>NUCLEOTIDE SEQUENCE [LARGE SCALE GENOMIC DNA]</scope>
    <source>
        <strain evidence="3">cv. 93-11</strain>
    </source>
</reference>
<dbReference type="EMBL" id="CM000137">
    <property type="protein sequence ID" value="EEC69304.1"/>
    <property type="molecule type" value="Genomic_DNA"/>
</dbReference>
<evidence type="ECO:0000313" key="2">
    <source>
        <dbReference type="EMBL" id="EEC69304.1"/>
    </source>
</evidence>
<evidence type="ECO:0000313" key="3">
    <source>
        <dbReference type="Proteomes" id="UP000007015"/>
    </source>
</evidence>
<sequence>MTMEQDTDDATKERAERRREECKAGNSPEPNNLGALGKEGDERDRRRNEEEGQDGHFILRLGDLASCGLKNSTRLQDKKYPFFSLKGTNNGNGLRVLQESKATPTSDATTEAIDFEESEFTRSGSMGFELNDYPGSGANNRHSPHSEGNR</sequence>
<feature type="compositionally biased region" description="Basic and acidic residues" evidence="1">
    <location>
        <begin position="38"/>
        <end position="54"/>
    </location>
</feature>
<accession>B8BPQ6</accession>
<dbReference type="HOGENOM" id="CLU_1743556_0_0_1"/>
<gene>
    <name evidence="2" type="ORF">OsI_38370</name>
</gene>
<protein>
    <submittedName>
        <fullName evidence="2">Uncharacterized protein</fullName>
    </submittedName>
</protein>
<organism evidence="2 3">
    <name type="scientific">Oryza sativa subsp. indica</name>
    <name type="common">Rice</name>
    <dbReference type="NCBI Taxonomy" id="39946"/>
    <lineage>
        <taxon>Eukaryota</taxon>
        <taxon>Viridiplantae</taxon>
        <taxon>Streptophyta</taxon>
        <taxon>Embryophyta</taxon>
        <taxon>Tracheophyta</taxon>
        <taxon>Spermatophyta</taxon>
        <taxon>Magnoliopsida</taxon>
        <taxon>Liliopsida</taxon>
        <taxon>Poales</taxon>
        <taxon>Poaceae</taxon>
        <taxon>BOP clade</taxon>
        <taxon>Oryzoideae</taxon>
        <taxon>Oryzeae</taxon>
        <taxon>Oryzinae</taxon>
        <taxon>Oryza</taxon>
        <taxon>Oryza sativa</taxon>
    </lineage>
</organism>
<name>B8BPQ6_ORYSI</name>
<evidence type="ECO:0000256" key="1">
    <source>
        <dbReference type="SAM" id="MobiDB-lite"/>
    </source>
</evidence>